<evidence type="ECO:0000313" key="3">
    <source>
        <dbReference type="EMBL" id="KAF8699777.1"/>
    </source>
</evidence>
<gene>
    <name evidence="3" type="ORF">HU200_034656</name>
    <name evidence="2" type="ORF">HU200_055386</name>
</gene>
<keyword evidence="1" id="KW-0732">Signal</keyword>
<feature type="signal peptide" evidence="1">
    <location>
        <begin position="1"/>
        <end position="32"/>
    </location>
</feature>
<evidence type="ECO:0000313" key="4">
    <source>
        <dbReference type="Proteomes" id="UP000636709"/>
    </source>
</evidence>
<proteinExistence type="predicted"/>
<keyword evidence="4" id="KW-1185">Reference proteome</keyword>
<sequence>MASVTAALLKMPALVAVCIALVLLSMGTPAMGDDQDYCRGVCRPACDEFATASCRSVAKRATALNETCEVRLASQCSNTCITLCTLDTLPDTPPTPCLHY</sequence>
<protein>
    <submittedName>
        <fullName evidence="2">Uncharacterized protein</fullName>
    </submittedName>
</protein>
<dbReference type="AlphaFoldDB" id="A0A835E1S2"/>
<accession>A0A835E1S2</accession>
<feature type="chain" id="PRO_5033642804" evidence="1">
    <location>
        <begin position="33"/>
        <end position="100"/>
    </location>
</feature>
<dbReference type="Proteomes" id="UP000636709">
    <property type="component" value="Unassembled WGS sequence"/>
</dbReference>
<organism evidence="2 4">
    <name type="scientific">Digitaria exilis</name>
    <dbReference type="NCBI Taxonomy" id="1010633"/>
    <lineage>
        <taxon>Eukaryota</taxon>
        <taxon>Viridiplantae</taxon>
        <taxon>Streptophyta</taxon>
        <taxon>Embryophyta</taxon>
        <taxon>Tracheophyta</taxon>
        <taxon>Spermatophyta</taxon>
        <taxon>Magnoliopsida</taxon>
        <taxon>Liliopsida</taxon>
        <taxon>Poales</taxon>
        <taxon>Poaceae</taxon>
        <taxon>PACMAD clade</taxon>
        <taxon>Panicoideae</taxon>
        <taxon>Panicodae</taxon>
        <taxon>Paniceae</taxon>
        <taxon>Anthephorinae</taxon>
        <taxon>Digitaria</taxon>
    </lineage>
</organism>
<evidence type="ECO:0000256" key="1">
    <source>
        <dbReference type="SAM" id="SignalP"/>
    </source>
</evidence>
<dbReference type="EMBL" id="JACEFO010002371">
    <property type="protein sequence ID" value="KAF8663520.1"/>
    <property type="molecule type" value="Genomic_DNA"/>
</dbReference>
<name>A0A835E1S2_9POAL</name>
<evidence type="ECO:0000313" key="2">
    <source>
        <dbReference type="EMBL" id="KAF8663520.1"/>
    </source>
</evidence>
<comment type="caution">
    <text evidence="2">The sequence shown here is derived from an EMBL/GenBank/DDBJ whole genome shotgun (WGS) entry which is preliminary data.</text>
</comment>
<reference evidence="2" key="1">
    <citation type="submission" date="2020-07" db="EMBL/GenBank/DDBJ databases">
        <title>Genome sequence and genetic diversity analysis of an under-domesticated orphan crop, white fonio (Digitaria exilis).</title>
        <authorList>
            <person name="Bennetzen J.L."/>
            <person name="Chen S."/>
            <person name="Ma X."/>
            <person name="Wang X."/>
            <person name="Yssel A.E.J."/>
            <person name="Chaluvadi S.R."/>
            <person name="Johnson M."/>
            <person name="Gangashetty P."/>
            <person name="Hamidou F."/>
            <person name="Sanogo M.D."/>
            <person name="Zwaenepoel A."/>
            <person name="Wallace J."/>
            <person name="Van De Peer Y."/>
            <person name="Van Deynze A."/>
        </authorList>
    </citation>
    <scope>NUCLEOTIDE SEQUENCE</scope>
    <source>
        <tissue evidence="2">Leaves</tissue>
    </source>
</reference>
<dbReference type="EMBL" id="JACEFO010001834">
    <property type="protein sequence ID" value="KAF8699777.1"/>
    <property type="molecule type" value="Genomic_DNA"/>
</dbReference>